<organism evidence="1 2">
    <name type="scientific">Piscirickettsia litoralis</name>
    <dbReference type="NCBI Taxonomy" id="1891921"/>
    <lineage>
        <taxon>Bacteria</taxon>
        <taxon>Pseudomonadati</taxon>
        <taxon>Pseudomonadota</taxon>
        <taxon>Gammaproteobacteria</taxon>
        <taxon>Thiotrichales</taxon>
        <taxon>Piscirickettsiaceae</taxon>
        <taxon>Piscirickettsia</taxon>
    </lineage>
</organism>
<dbReference type="Proteomes" id="UP000094329">
    <property type="component" value="Unassembled WGS sequence"/>
</dbReference>
<name>A0ABX2ZY76_9GAMM</name>
<accession>A0ABX2ZY76</accession>
<keyword evidence="2" id="KW-1185">Reference proteome</keyword>
<reference evidence="1 2" key="1">
    <citation type="submission" date="2016-08" db="EMBL/GenBank/DDBJ databases">
        <title>Draft genome sequence of Candidatus Piscirickettsia litoralis, from seawater.</title>
        <authorList>
            <person name="Wan X."/>
            <person name="Lee A.J."/>
            <person name="Hou S."/>
            <person name="Donachie S.P."/>
        </authorList>
    </citation>
    <scope>NUCLEOTIDE SEQUENCE [LARGE SCALE GENOMIC DNA]</scope>
    <source>
        <strain evidence="1 2">Y2</strain>
    </source>
</reference>
<comment type="caution">
    <text evidence="1">The sequence shown here is derived from an EMBL/GenBank/DDBJ whole genome shotgun (WGS) entry which is preliminary data.</text>
</comment>
<evidence type="ECO:0008006" key="3">
    <source>
        <dbReference type="Google" id="ProtNLM"/>
    </source>
</evidence>
<sequence>MILYVLKNIEKLKALFSDNLLSDGYIKSIDCLKLLADLKTFDVNLELLTYDKLEKIIKDYKLFRDLSIALGNLDALNSNGEQTDKIPEEIKKFAEWAVLNPEDLELFMSTLPVDTEQSQDTLTKDGDGELNSSEILSELMDKGDLADGEDIPAIKQAILSRLDAAKKVNKVTGNDIYASIRYVGVLGTEVAGLLYDEMKEDDLKFLEKIVKENEESDFKADALIKMLGEFSPACLKAIFGSENKADNIKTLSNVRNNGHNGPKWAQDFEELCKPINDKENIGFNQLIDSALADYRNRAGDEKNFHKFTSDWCSTLECLVDGSSDHDIQEHLNLMKLFGHELINDSLNKIDINQLYQLYESVGNEENKEAIELLKVLIDTDLDRGVLDFFLSYMKESENKKKVINILKDQNKSLNKILEEFSELHKAVSDLLLLTGMTTSETLTKTLMTLLVDGHFEGDNLKNYKTFMSDLRSNNLSISEENHLEFLKLLRNHKGEEKIRLAAEILSKVNNVDENTLMQGINNPDKTKKYWNYLLRVIR</sequence>
<proteinExistence type="predicted"/>
<evidence type="ECO:0000313" key="2">
    <source>
        <dbReference type="Proteomes" id="UP000094329"/>
    </source>
</evidence>
<gene>
    <name evidence="1" type="ORF">BGC07_15070</name>
</gene>
<dbReference type="EMBL" id="MDTU01000002">
    <property type="protein sequence ID" value="ODN41443.1"/>
    <property type="molecule type" value="Genomic_DNA"/>
</dbReference>
<evidence type="ECO:0000313" key="1">
    <source>
        <dbReference type="EMBL" id="ODN41443.1"/>
    </source>
</evidence>
<protein>
    <recommendedName>
        <fullName evidence="3">EF-hand domain-containing protein</fullName>
    </recommendedName>
</protein>